<keyword evidence="7 8" id="KW-0472">Membrane</keyword>
<feature type="transmembrane region" description="Helical" evidence="8">
    <location>
        <begin position="232"/>
        <end position="251"/>
    </location>
</feature>
<organism evidence="9 10">
    <name type="scientific">Microbacterium aerolatum</name>
    <dbReference type="NCBI Taxonomy" id="153731"/>
    <lineage>
        <taxon>Bacteria</taxon>
        <taxon>Bacillati</taxon>
        <taxon>Actinomycetota</taxon>
        <taxon>Actinomycetes</taxon>
        <taxon>Micrococcales</taxon>
        <taxon>Microbacteriaceae</taxon>
        <taxon>Microbacterium</taxon>
    </lineage>
</organism>
<comment type="caution">
    <text evidence="9">The sequence shown here is derived from an EMBL/GenBank/DDBJ whole genome shotgun (WGS) entry which is preliminary data.</text>
</comment>
<keyword evidence="2" id="KW-0813">Transport</keyword>
<dbReference type="GO" id="GO:0022857">
    <property type="term" value="F:transmembrane transporter activity"/>
    <property type="evidence" value="ECO:0007669"/>
    <property type="project" value="InterPro"/>
</dbReference>
<feature type="transmembrane region" description="Helical" evidence="8">
    <location>
        <begin position="111"/>
        <end position="136"/>
    </location>
</feature>
<feature type="transmembrane region" description="Helical" evidence="8">
    <location>
        <begin position="143"/>
        <end position="161"/>
    </location>
</feature>
<sequence length="361" mass="37493">MNAITQFADRVTGQLTRRRGGEGTTVLTLALLMVFTFVAASVILPGRFLSARNLEGIAMQLPEFALLAMAVMVAMLSGGIDLSIVAVANLAGVSAALVFAADGWSSALPPIVQLIGVVLLALVIGAACGLVNALLIDKVGISPILATLGTMQIFTGLAVVVTRGTTVTGLPAILSEVGTLAVVGIPMLFLVFVVAFALLLLILSRTATGLRIHLFGTNPTAARYAGLRSTGILMRAYMISGTFAAVAGLIIASRANSASADYGSAYLLMAILVVVLAGVNPDGGFGSAWSLLFGLVLLQVISSALSLLGMPIFLTNFAWGAMLLAVMAIRYLISHRRHPLRRHVPPVDSTAAISLARTTKR</sequence>
<evidence type="ECO:0000313" key="10">
    <source>
        <dbReference type="Proteomes" id="UP000321225"/>
    </source>
</evidence>
<proteinExistence type="predicted"/>
<evidence type="ECO:0000313" key="9">
    <source>
        <dbReference type="EMBL" id="GEK85680.1"/>
    </source>
</evidence>
<dbReference type="OrthoDB" id="192433at2"/>
<accession>A0A511ABX9</accession>
<evidence type="ECO:0000256" key="3">
    <source>
        <dbReference type="ARBA" id="ARBA00022475"/>
    </source>
</evidence>
<keyword evidence="5 8" id="KW-0812">Transmembrane</keyword>
<evidence type="ECO:0000256" key="6">
    <source>
        <dbReference type="ARBA" id="ARBA00022989"/>
    </source>
</evidence>
<evidence type="ECO:0000256" key="7">
    <source>
        <dbReference type="ARBA" id="ARBA00023136"/>
    </source>
</evidence>
<keyword evidence="3" id="KW-1003">Cell membrane</keyword>
<gene>
    <name evidence="9" type="ORF">MAE01_08560</name>
</gene>
<comment type="subcellular location">
    <subcellularLocation>
        <location evidence="1">Cell membrane</location>
        <topology evidence="1">Multi-pass membrane protein</topology>
    </subcellularLocation>
</comment>
<dbReference type="PANTHER" id="PTHR32196:SF21">
    <property type="entry name" value="ABC TRANSPORTER PERMEASE PROTEIN YPHD-RELATED"/>
    <property type="match status" value="1"/>
</dbReference>
<dbReference type="CDD" id="cd06579">
    <property type="entry name" value="TM_PBP1_transp_AraH_like"/>
    <property type="match status" value="1"/>
</dbReference>
<evidence type="ECO:0000256" key="5">
    <source>
        <dbReference type="ARBA" id="ARBA00022692"/>
    </source>
</evidence>
<feature type="transmembrane region" description="Helical" evidence="8">
    <location>
        <begin position="64"/>
        <end position="91"/>
    </location>
</feature>
<dbReference type="GO" id="GO:0005886">
    <property type="term" value="C:plasma membrane"/>
    <property type="evidence" value="ECO:0007669"/>
    <property type="project" value="UniProtKB-SubCell"/>
</dbReference>
<dbReference type="PANTHER" id="PTHR32196">
    <property type="entry name" value="ABC TRANSPORTER PERMEASE PROTEIN YPHD-RELATED-RELATED"/>
    <property type="match status" value="1"/>
</dbReference>
<dbReference type="EMBL" id="BJUW01000003">
    <property type="protein sequence ID" value="GEK85680.1"/>
    <property type="molecule type" value="Genomic_DNA"/>
</dbReference>
<evidence type="ECO:0000256" key="2">
    <source>
        <dbReference type="ARBA" id="ARBA00022448"/>
    </source>
</evidence>
<keyword evidence="6 8" id="KW-1133">Transmembrane helix</keyword>
<feature type="transmembrane region" description="Helical" evidence="8">
    <location>
        <begin position="181"/>
        <end position="203"/>
    </location>
</feature>
<evidence type="ECO:0000256" key="1">
    <source>
        <dbReference type="ARBA" id="ARBA00004651"/>
    </source>
</evidence>
<protein>
    <submittedName>
        <fullName evidence="9">ABC transporter permease</fullName>
    </submittedName>
</protein>
<feature type="transmembrane region" description="Helical" evidence="8">
    <location>
        <begin position="291"/>
        <end position="310"/>
    </location>
</feature>
<feature type="transmembrane region" description="Helical" evidence="8">
    <location>
        <begin position="316"/>
        <end position="333"/>
    </location>
</feature>
<keyword evidence="4" id="KW-0997">Cell inner membrane</keyword>
<evidence type="ECO:0000256" key="4">
    <source>
        <dbReference type="ARBA" id="ARBA00022519"/>
    </source>
</evidence>
<keyword evidence="10" id="KW-1185">Reference proteome</keyword>
<evidence type="ECO:0000256" key="8">
    <source>
        <dbReference type="SAM" id="Phobius"/>
    </source>
</evidence>
<name>A0A511ABX9_9MICO</name>
<feature type="transmembrane region" description="Helical" evidence="8">
    <location>
        <begin position="25"/>
        <end position="44"/>
    </location>
</feature>
<dbReference type="InterPro" id="IPR001851">
    <property type="entry name" value="ABC_transp_permease"/>
</dbReference>
<dbReference type="AlphaFoldDB" id="A0A511ABX9"/>
<dbReference type="Proteomes" id="UP000321225">
    <property type="component" value="Unassembled WGS sequence"/>
</dbReference>
<feature type="transmembrane region" description="Helical" evidence="8">
    <location>
        <begin position="263"/>
        <end position="279"/>
    </location>
</feature>
<reference evidence="9 10" key="1">
    <citation type="submission" date="2019-07" db="EMBL/GenBank/DDBJ databases">
        <title>Whole genome shotgun sequence of Microbacterium aerolatum NBRC 103071.</title>
        <authorList>
            <person name="Hosoyama A."/>
            <person name="Uohara A."/>
            <person name="Ohji S."/>
            <person name="Ichikawa N."/>
        </authorList>
    </citation>
    <scope>NUCLEOTIDE SEQUENCE [LARGE SCALE GENOMIC DNA]</scope>
    <source>
        <strain evidence="9 10">NBRC 103071</strain>
    </source>
</reference>
<dbReference type="Pfam" id="PF02653">
    <property type="entry name" value="BPD_transp_2"/>
    <property type="match status" value="1"/>
</dbReference>
<dbReference type="RefSeq" id="WP_147038315.1">
    <property type="nucleotide sequence ID" value="NZ_BJUW01000003.1"/>
</dbReference>